<dbReference type="Pfam" id="PF05964">
    <property type="entry name" value="FYRN"/>
    <property type="match status" value="1"/>
</dbReference>
<dbReference type="CDD" id="cd15506">
    <property type="entry name" value="PHD1_KMT2A_like"/>
    <property type="match status" value="1"/>
</dbReference>
<dbReference type="InterPro" id="IPR001965">
    <property type="entry name" value="Znf_PHD"/>
</dbReference>
<feature type="domain" description="PHD-type" evidence="20">
    <location>
        <begin position="1424"/>
        <end position="1485"/>
    </location>
</feature>
<dbReference type="InterPro" id="IPR046341">
    <property type="entry name" value="SET_dom_sf"/>
</dbReference>
<feature type="domain" description="Post-SET" evidence="22">
    <location>
        <begin position="3889"/>
        <end position="3905"/>
    </location>
</feature>
<dbReference type="PROSITE" id="PS51542">
    <property type="entry name" value="FYRN"/>
    <property type="match status" value="1"/>
</dbReference>
<feature type="compositionally biased region" description="Basic and acidic residues" evidence="19">
    <location>
        <begin position="144"/>
        <end position="174"/>
    </location>
</feature>
<evidence type="ECO:0000256" key="5">
    <source>
        <dbReference type="ARBA" id="ARBA00022691"/>
    </source>
</evidence>
<keyword evidence="9" id="KW-0862">Zinc</keyword>
<feature type="compositionally biased region" description="Basic and acidic residues" evidence="19">
    <location>
        <begin position="508"/>
        <end position="552"/>
    </location>
</feature>
<dbReference type="SUPFAM" id="SSF57903">
    <property type="entry name" value="FYVE/PHD zinc finger"/>
    <property type="match status" value="2"/>
</dbReference>
<feature type="compositionally biased region" description="Low complexity" evidence="19">
    <location>
        <begin position="228"/>
        <end position="246"/>
    </location>
</feature>
<feature type="compositionally biased region" description="Low complexity" evidence="19">
    <location>
        <begin position="41"/>
        <end position="57"/>
    </location>
</feature>
<dbReference type="GO" id="GO:0008270">
    <property type="term" value="F:zinc ion binding"/>
    <property type="evidence" value="ECO:0007669"/>
    <property type="project" value="UniProtKB-KW"/>
</dbReference>
<feature type="region of interest" description="Disordered" evidence="19">
    <location>
        <begin position="2518"/>
        <end position="2542"/>
    </location>
</feature>
<dbReference type="GO" id="GO:0005700">
    <property type="term" value="C:polytene chromosome"/>
    <property type="evidence" value="ECO:0007669"/>
    <property type="project" value="UniProtKB-ARBA"/>
</dbReference>
<sequence>MGKSKFPGKPSRLVNKKRVSVLSGAGLNTLASGTSSDEDNNQQQQQHQEQENSSTTEKLNQPLPIQSQPAVQQQKQNQQQPSAKVSTSLLDNEEIDQDGDDDVSKHAAGDSENGEDDEEDEDDDDEDDDEDEEEDDDEDEDDHNGDVTDDDHSKEDKTETPMIDKRTIVKKDDGESPLADAEASTVSNNEKPSSSPSSSSTGNSFEMKPSSLSAIGSTLGKASAAKESTQSSANSSSAMTSSSVTSDKALPISSDPNTPGAPPASAATSEQPKPKKKSVTFHTTLETTDENIVKKVYNPSTVPLTPIIKKECLARPIRLKKSFNRKMKKRLQRLAMQAAAASSKSECILRPSLLSGVVQKSTEQTTSSFSAGSTGSLAASGEALAAAASTASTPSSVSASSQETASSGESSEARNLESGGTQFGDKRFILPKRSAHSSRVIKPNKRFLDEFELEIKRKNKAAAAAAAASVPQSSGDSSGTNSGGKVSGNDSTGDKVSKADMKMGNTEDSAKVGGDEERSDKNDDGKKKREKAKKDTEELHRRVSKTDAKDTAEPLTEDNDQPPRPPSSINNPFAKTSLLDAGLSTTGSNLKLVKPSALSSTSSSSSPLSNAESSNLASASSIFGKSILRQPRLQFTTSLLNSNPLALAAAAASSGSSLASTPKLSSSLVPSAVSEGPFSLHLQPGAKLDSSKIFSSALNAAAAPSSPVTPTSSVPNCSICGIASNTRYYQQASKKFGIGCCDVCRKFISKMIKKLASSSSPTSSNATMKCKNEGKCSIGPPQTTRTDHVKTRHIFKERCHACWLKKCLSSFQLPPVLKVRLTQTLPVSMRQVDATNGNSNSHSAKKEHVENNIFSNSLVSGQNPAGSRILWHTANMDKPEFAKSNSFLSLANPLAQNNSTFGSPIRLNTSDKPSILAPSALASPKGNKSPSVQKEEVVSTTKETKDEALSKTDDTPTKTVKTRSKPETTVVTNASSVPPDTTVTSTVVAPTVAVQSTTTTTTVTTPTTTTNSSSTTTPTVATTPTNGQDKRQRIDLKGPRVKHVCRSASIVLGQPLATFPDDATALENIETPPSECVADAVDDLAATSLDIKPDHQLPEPVEQPQPIPCAECKEPEELALSPPATPADMDTSGSTEKELVIDEDQLPESNSSTPTKEVEVAKPPTPPPTVTKVETEVSREKEVAIIRKIEEIERPTTRKATSSIRPQILKQNINAITKSFNTNIRTGAGQQAPPEIPSVPLISIDFWENYDPAEVSRTGFGLILSEEIPIKALCFLCGSSGLDELLFCVCCCEPYHQYCVKDEYNIRQVSLDDTNVSLLELTSTTMNAGSSPQQQALNRFNWMCPRCTVCYTCNMATGSKVKCQKCGKNYHTTCLGTSKRLLGADRPLICAACLKCKSCSTTNVTKFIGNLPMCTPCFRLRQKGNFCPLCQRCYEDNDFDLKMMECGDCKRWVHAKCEGLTDEQYNMLSALPENIEFICKKCGKNNECANVWRDAVAAEFKAGLLSVVKLLSKSRQACALLKLSPRKKTNNCTCSISTGKSISFYGFGNKDEGNVITKKAKLDEDSIYDFNSENSSSNSSFPLTTKCYCSVRPSRPSDISLVEIKQKINANEYYSLQDFNYDMNSLVNSIGSEELSTAYKEFLSETFPWFQNETKACTDALEEAMCGEEMGDYNHVAGMVVEPDQRVPSIDIPLDEIDDYFYESPDIKDNRICMFCKQLGEGLPLHESRLLYCGQNNWAHTNCALWSAEVFEEIDGSLQNVHSAASRGRLIKCSHCNVKGATVGCNVKNCGEHYHFPCAKQTDCTFMQDKTVYCPQHASEASKKKCQLEKNFEINRSVYVELDRRKKKFVEPSKVQFMIGSLSVKKLGHIVPMFSDHSDAIIPTDFECTRLYWSSKEPWKIVEYKIKTTIQNNNYCHGTDFGRNFTVDHTLNSSSVSWGLTQISKWHSSLNNDDQETEPMPSTSGIHRDKTMKQLLEAVGGPGDDTNDEEPQNNNDLLPQEIKDAIFEDIPHDILDGISMLDILPKLMTYDDLIAMDLKNENNFNAEILKEVGGVSSSGSSSNSSNATGGSKDDDMDVDEDDINDIMKCSGELSNDSWIKSISQPGIEDALLSATKQPSLSRDLKRSKTDILSRAVVGGRVSGQRSGSFSWNSKLETTAAVVAKRRKISKLADVLSLGRIKDDSSGSALERRRSLPNEEFTWSASKRSTGENLSEGMNVFEKLKISQLDGMDDFCDAGDMKIYSSNMIEAPVKCDRCHATYRNQESYQRHLNSCEVLSTSESDSETRSPRLLSPEQQQAQVANQFGAGTFILPQTSSAQTITTDMYGNINQNQATNPTISVISGLNNQTINLNNLNNQAILSNIPASMPITINQLQSGIPIQTSAGTQQIPIQGTLSNLGGNMIISNQGQLFAQPVNFQQSLDNQQGFVQNKQRFIQPAPSNQLPQTISIGNNLVNTGNTINMLPQQQQIISIGPNGQPQIVTVTTPQHQQQQASLIQNTQKKQMMFPTVSPKKQVISKMSHGPTPIKAKKANPTSTVTSSKNSIHIKKQEPIAIQQAPTPQPQPIQTIAQPISAQQQQQIQLINTSYPLIRPANAATPQQATTTSGNPIIFQQPNQPIIVQQVGGNQISYVADQNPVQYLTPTNVLTQNGFAMTTAGDGTLTAATNNILIPNGAGGYSMIPASALQIAAPQPQVIGTIIQPQATTIQCGMMSTEQMVLGAAATPTLEMVTDPTSGCMYLTSPPVYYGLETIVQNTVMSSQQFVSTAMQGVLSQNSSFSATTTQVFQASKIEPIVEVPTGYVVLNNDGTTTQQGLAPMQLQTSSGIIQQAQIQPSPVTTLAPQTQQLQATVTSSQPTPIQAWKIEPQTSVVQQQQHPSQVNVMNPMKSTTTVKNIIPKAQPQLVNKVMPNTLIKSSPDHINTSMGHHKINLQSAASAAVYTTTTTMATTTKVSNVIKPITNTINQNKPKIVAKPVKQKSLLLSPPHTPSQQSLQLNQQQTVQHVAQYNLPVSASSQPQMVPVKPSINNELSSQPITSTASKIATTQMKNSLDFIPTSQPMKGSSLLKKPEMKPFSRSVSNNTFPTSQQQQSIQINAISNTTFNHDIQQQQKSLLPQIESKKKPSQITMSIATTSSSSVPSVPGSLSMSNSSITITPTQTASITLPTAPYPMPLYSNIPTNVVNPIQQSVNNNSCNTNSSSGTVQNRPTNRVLPMQATAILPKSPEVLQTPPPLKIPNSIPDKIEEISIIPSHTFSPEPPTLNQSPGIKVGAEKTFKDTRLEIEIKPIEISPVLPPQVPTTPIEDRSFSALNTPPPPPQSSVQQEEQPTFQLSLNIDQNGSLIPISTVDTLNSVTSSATSTLPYASPIPEIEIKPVLQPEPIVSSTQMEMDAKCEQLLTETEEMLAETMQEDPLDVRSVDSSSMNDESESPEIQNKISEILDNLEQQTNEEDGFSECKESDSSELLLKIEENNGLDVSSSSLKSQEEQQLVDELNQELQASAHASPAASTHVSELIIPPIFESDPKKDDDSGYDVDQKENLDPVSNLSSRPPSSHSNLVTESESHSDDLVKQKASQLLSIKPAKTNSPKLLYEIQSQDGFTYKSTSIVEIWDKLFEAVQTARKAHGLQPLPEGQLEEMAGVQMLGLKTNAIRYLLEQLPGVEKCSQYKPQYHKKFSADGSTNGTTAVASIYADYYDDIKENPYGAARCEPYSSRSEYDMFSWLASRHRKQPMPVVAQSIDDTVIPRRGSGSNLPMAMRYRTLKETSKESVGVYRSHIHGRGLFCNRDIEAGEMVIEYAGELIRSTLTDKRERYYDSRGIGCYMFKIDEHFVVDATMRGNAARFINHSCEPNCYSKVVDILGHKHIIIFALRRIVQGEELTYDYKFPFEDVKIPCSCGSKKCRKYLN</sequence>
<name>A0A6I8TP24_AEDAE</name>
<evidence type="ECO:0000313" key="26">
    <source>
        <dbReference type="Proteomes" id="UP000008820"/>
    </source>
</evidence>
<keyword evidence="8 18" id="KW-0863">Zinc-finger</keyword>
<evidence type="ECO:0000256" key="4">
    <source>
        <dbReference type="ARBA" id="ARBA00022679"/>
    </source>
</evidence>
<feature type="region of interest" description="Disordered" evidence="19">
    <location>
        <begin position="593"/>
        <end position="612"/>
    </location>
</feature>
<feature type="compositionally biased region" description="Low complexity" evidence="19">
    <location>
        <begin position="2054"/>
        <end position="2070"/>
    </location>
</feature>
<feature type="compositionally biased region" description="Low complexity" evidence="19">
    <location>
        <begin position="390"/>
        <end position="410"/>
    </location>
</feature>
<evidence type="ECO:0000256" key="12">
    <source>
        <dbReference type="ARBA" id="ARBA00023117"/>
    </source>
</evidence>
<dbReference type="GO" id="GO:0098687">
    <property type="term" value="C:chromosomal region"/>
    <property type="evidence" value="ECO:0007669"/>
    <property type="project" value="UniProtKB-ARBA"/>
</dbReference>
<feature type="compositionally biased region" description="Low complexity" evidence="19">
    <location>
        <begin position="3544"/>
        <end position="3557"/>
    </location>
</feature>
<keyword evidence="12" id="KW-0103">Bromodomain</keyword>
<dbReference type="CDD" id="cd15664">
    <property type="entry name" value="ePHD_KMT2A_like"/>
    <property type="match status" value="1"/>
</dbReference>
<dbReference type="InterPro" id="IPR011011">
    <property type="entry name" value="Znf_FYVE_PHD"/>
</dbReference>
<dbReference type="CDD" id="cd19170">
    <property type="entry name" value="SET_KMT2A_2B"/>
    <property type="match status" value="1"/>
</dbReference>
<dbReference type="GO" id="GO:0140949">
    <property type="term" value="F:histone H3K9 trimethyltransferase activity"/>
    <property type="evidence" value="ECO:0007669"/>
    <property type="project" value="UniProtKB-EC"/>
</dbReference>
<keyword evidence="7" id="KW-0677">Repeat</keyword>
<evidence type="ECO:0000259" key="23">
    <source>
        <dbReference type="PROSITE" id="PS51030"/>
    </source>
</evidence>
<feature type="domain" description="PHD-type" evidence="20">
    <location>
        <begin position="1347"/>
        <end position="1396"/>
    </location>
</feature>
<feature type="domain" description="PHD-type" evidence="20">
    <location>
        <begin position="1271"/>
        <end position="1350"/>
    </location>
</feature>
<dbReference type="GO" id="GO:0042800">
    <property type="term" value="F:histone H3K4 methyltransferase activity"/>
    <property type="evidence" value="ECO:0007669"/>
    <property type="project" value="TreeGrafter"/>
</dbReference>
<dbReference type="CDD" id="cd15489">
    <property type="entry name" value="PHD_SF"/>
    <property type="match status" value="1"/>
</dbReference>
<dbReference type="InterPro" id="IPR047219">
    <property type="entry name" value="KMT2A_2B_SET"/>
</dbReference>
<accession>A0A6I8TP24</accession>
<keyword evidence="5" id="KW-0949">S-adenosyl-L-methionine</keyword>
<evidence type="ECO:0000256" key="18">
    <source>
        <dbReference type="PROSITE-ProRule" id="PRU00146"/>
    </source>
</evidence>
<dbReference type="SUPFAM" id="SSF82199">
    <property type="entry name" value="SET domain"/>
    <property type="match status" value="1"/>
</dbReference>
<reference evidence="25" key="2">
    <citation type="submission" date="2020-05" db="UniProtKB">
        <authorList>
            <consortium name="EnsemblMetazoa"/>
        </authorList>
    </citation>
    <scope>IDENTIFICATION</scope>
    <source>
        <strain evidence="25">LVP_AGWG</strain>
    </source>
</reference>
<dbReference type="Gene3D" id="2.170.270.10">
    <property type="entry name" value="SET domain"/>
    <property type="match status" value="1"/>
</dbReference>
<feature type="compositionally biased region" description="Low complexity" evidence="19">
    <location>
        <begin position="1002"/>
        <end position="1025"/>
    </location>
</feature>
<keyword evidence="11" id="KW-0805">Transcription regulation</keyword>
<evidence type="ECO:0000256" key="17">
    <source>
        <dbReference type="ARBA" id="ARBA00071661"/>
    </source>
</evidence>
<dbReference type="PROSITE" id="PS50280">
    <property type="entry name" value="SET"/>
    <property type="match status" value="1"/>
</dbReference>
<dbReference type="FunCoup" id="A0A6I8TP24">
    <property type="interactions" value="1406"/>
</dbReference>
<dbReference type="GO" id="GO:0043565">
    <property type="term" value="F:sequence-specific DNA binding"/>
    <property type="evidence" value="ECO:0007669"/>
    <property type="project" value="InterPro"/>
</dbReference>
<dbReference type="InterPro" id="IPR003889">
    <property type="entry name" value="FYrich_C"/>
</dbReference>
<reference evidence="25 26" key="1">
    <citation type="submission" date="2017-06" db="EMBL/GenBank/DDBJ databases">
        <title>Aedes aegypti genome working group (AGWG) sequencing and assembly.</title>
        <authorList>
            <consortium name="Aedes aegypti Genome Working Group (AGWG)"/>
            <person name="Matthews B.J."/>
        </authorList>
    </citation>
    <scope>NUCLEOTIDE SEQUENCE [LARGE SCALE GENOMIC DNA]</scope>
    <source>
        <strain evidence="25 26">LVP_AGWG</strain>
    </source>
</reference>
<comment type="subcellular location">
    <subcellularLocation>
        <location evidence="1">Nucleus</location>
    </subcellularLocation>
</comment>
<dbReference type="InterPro" id="IPR019787">
    <property type="entry name" value="Znf_PHD-finger"/>
</dbReference>
<evidence type="ECO:0000256" key="15">
    <source>
        <dbReference type="ARBA" id="ARBA00023163"/>
    </source>
</evidence>
<dbReference type="SMART" id="SM00541">
    <property type="entry name" value="FYRN"/>
    <property type="match status" value="1"/>
</dbReference>
<dbReference type="EC" id="2.1.1.355" evidence="2"/>
<dbReference type="InterPro" id="IPR013083">
    <property type="entry name" value="Znf_RING/FYVE/PHD"/>
</dbReference>
<feature type="domain" description="PHD-type" evidence="24">
    <location>
        <begin position="1710"/>
        <end position="1818"/>
    </location>
</feature>
<dbReference type="Pfam" id="PF05965">
    <property type="entry name" value="FYRC"/>
    <property type="match status" value="1"/>
</dbReference>
<feature type="compositionally biased region" description="Polar residues" evidence="19">
    <location>
        <begin position="3418"/>
        <end position="3432"/>
    </location>
</feature>
<feature type="compositionally biased region" description="Low complexity" evidence="19">
    <location>
        <begin position="66"/>
        <end position="85"/>
    </location>
</feature>
<keyword evidence="3" id="KW-0489">Methyltransferase</keyword>
<evidence type="ECO:0000259" key="22">
    <source>
        <dbReference type="PROSITE" id="PS50868"/>
    </source>
</evidence>
<dbReference type="Gene3D" id="1.20.920.10">
    <property type="entry name" value="Bromodomain-like"/>
    <property type="match status" value="1"/>
</dbReference>
<dbReference type="InterPro" id="IPR036427">
    <property type="entry name" value="Bromodomain-like_sf"/>
</dbReference>
<dbReference type="GO" id="GO:0003700">
    <property type="term" value="F:DNA-binding transcription factor activity"/>
    <property type="evidence" value="ECO:0007669"/>
    <property type="project" value="InterPro"/>
</dbReference>
<feature type="compositionally biased region" description="Acidic residues" evidence="19">
    <location>
        <begin position="91"/>
        <end position="101"/>
    </location>
</feature>
<feature type="region of interest" description="Disordered" evidence="19">
    <location>
        <begin position="3294"/>
        <end position="3326"/>
    </location>
</feature>
<dbReference type="PROSITE" id="PS50868">
    <property type="entry name" value="POST_SET"/>
    <property type="match status" value="1"/>
</dbReference>
<dbReference type="InterPro" id="IPR003888">
    <property type="entry name" value="FYrich_N"/>
</dbReference>
<dbReference type="GO" id="GO:0035097">
    <property type="term" value="C:histone methyltransferase complex"/>
    <property type="evidence" value="ECO:0007669"/>
    <property type="project" value="TreeGrafter"/>
</dbReference>
<feature type="region of interest" description="Disordered" evidence="19">
    <location>
        <begin position="3518"/>
        <end position="3569"/>
    </location>
</feature>
<dbReference type="InterPro" id="IPR001214">
    <property type="entry name" value="SET_dom"/>
</dbReference>
<feature type="compositionally biased region" description="Acidic residues" evidence="19">
    <location>
        <begin position="112"/>
        <end position="143"/>
    </location>
</feature>
<dbReference type="Gene3D" id="3.30.40.10">
    <property type="entry name" value="Zinc/RING finger domain, C3HC4 (zinc finger)"/>
    <property type="match status" value="3"/>
</dbReference>
<evidence type="ECO:0000259" key="21">
    <source>
        <dbReference type="PROSITE" id="PS50280"/>
    </source>
</evidence>
<keyword evidence="16" id="KW-0539">Nucleus</keyword>
<evidence type="ECO:0000256" key="7">
    <source>
        <dbReference type="ARBA" id="ARBA00022737"/>
    </source>
</evidence>
<dbReference type="InterPro" id="IPR001628">
    <property type="entry name" value="Znf_hrmn_rcpt"/>
</dbReference>
<feature type="region of interest" description="Disordered" evidence="19">
    <location>
        <begin position="3408"/>
        <end position="3432"/>
    </location>
</feature>
<organism evidence="25 26">
    <name type="scientific">Aedes aegypti</name>
    <name type="common">Yellowfever mosquito</name>
    <name type="synonym">Culex aegypti</name>
    <dbReference type="NCBI Taxonomy" id="7159"/>
    <lineage>
        <taxon>Eukaryota</taxon>
        <taxon>Metazoa</taxon>
        <taxon>Ecdysozoa</taxon>
        <taxon>Arthropoda</taxon>
        <taxon>Hexapoda</taxon>
        <taxon>Insecta</taxon>
        <taxon>Pterygota</taxon>
        <taxon>Neoptera</taxon>
        <taxon>Endopterygota</taxon>
        <taxon>Diptera</taxon>
        <taxon>Nematocera</taxon>
        <taxon>Culicoidea</taxon>
        <taxon>Culicidae</taxon>
        <taxon>Culicinae</taxon>
        <taxon>Aedini</taxon>
        <taxon>Aedes</taxon>
        <taxon>Stegomyia</taxon>
    </lineage>
</organism>
<dbReference type="FunFam" id="2.170.270.10:FF:000004">
    <property type="entry name" value="Histone-lysine N-methyltransferase"/>
    <property type="match status" value="1"/>
</dbReference>
<evidence type="ECO:0000256" key="1">
    <source>
        <dbReference type="ARBA" id="ARBA00004123"/>
    </source>
</evidence>
<feature type="region of interest" description="Disordered" evidence="19">
    <location>
        <begin position="1002"/>
        <end position="1032"/>
    </location>
</feature>
<dbReference type="InterPro" id="IPR034732">
    <property type="entry name" value="EPHD"/>
</dbReference>
<dbReference type="SMART" id="SM00508">
    <property type="entry name" value="PostSET"/>
    <property type="match status" value="1"/>
</dbReference>
<feature type="compositionally biased region" description="Low complexity" evidence="19">
    <location>
        <begin position="596"/>
        <end position="612"/>
    </location>
</feature>
<feature type="domain" description="SET" evidence="21">
    <location>
        <begin position="3767"/>
        <end position="3883"/>
    </location>
</feature>
<dbReference type="PANTHER" id="PTHR45838">
    <property type="entry name" value="HISTONE-LYSINE-N-METHYLTRANSFERASE 2 KMT2 FAMILY MEMBER"/>
    <property type="match status" value="1"/>
</dbReference>
<feature type="compositionally biased region" description="Basic and acidic residues" evidence="19">
    <location>
        <begin position="492"/>
        <end position="501"/>
    </location>
</feature>
<dbReference type="FunFam" id="3.30.40.10:FF:000002">
    <property type="entry name" value="Histone-lysine N-methyltransferase"/>
    <property type="match status" value="1"/>
</dbReference>
<keyword evidence="14" id="KW-0010">Activator</keyword>
<evidence type="ECO:0000256" key="16">
    <source>
        <dbReference type="ARBA" id="ARBA00023242"/>
    </source>
</evidence>
<dbReference type="PROSITE" id="PS51805">
    <property type="entry name" value="EPHD"/>
    <property type="match status" value="1"/>
</dbReference>
<keyword evidence="4" id="KW-0808">Transferase</keyword>
<dbReference type="GO" id="GO:0045893">
    <property type="term" value="P:positive regulation of DNA-templated transcription"/>
    <property type="evidence" value="ECO:0007669"/>
    <property type="project" value="TreeGrafter"/>
</dbReference>
<feature type="compositionally biased region" description="Basic and acidic residues" evidence="19">
    <location>
        <begin position="933"/>
        <end position="956"/>
    </location>
</feature>
<feature type="compositionally biased region" description="Basic and acidic residues" evidence="19">
    <location>
        <begin position="3522"/>
        <end position="3540"/>
    </location>
</feature>
<keyword evidence="10" id="KW-0156">Chromatin regulator</keyword>
<dbReference type="Pfam" id="PF13771">
    <property type="entry name" value="zf-HC5HC2H"/>
    <property type="match status" value="1"/>
</dbReference>
<dbReference type="SMART" id="SM00317">
    <property type="entry name" value="SET"/>
    <property type="match status" value="1"/>
</dbReference>
<evidence type="ECO:0000256" key="14">
    <source>
        <dbReference type="ARBA" id="ARBA00023159"/>
    </source>
</evidence>
<dbReference type="CDD" id="cd15508">
    <property type="entry name" value="PHD3_KMT2A_like"/>
    <property type="match status" value="1"/>
</dbReference>
<proteinExistence type="predicted"/>
<dbReference type="PROSITE" id="PS51543">
    <property type="entry name" value="FYRC"/>
    <property type="match status" value="1"/>
</dbReference>
<dbReference type="Pfam" id="PF00628">
    <property type="entry name" value="PHD"/>
    <property type="match status" value="1"/>
</dbReference>
<feature type="region of interest" description="Disordered" evidence="19">
    <location>
        <begin position="902"/>
        <end position="982"/>
    </location>
</feature>
<evidence type="ECO:0000256" key="13">
    <source>
        <dbReference type="ARBA" id="ARBA00023125"/>
    </source>
</evidence>
<evidence type="ECO:0000256" key="8">
    <source>
        <dbReference type="ARBA" id="ARBA00022771"/>
    </source>
</evidence>
<evidence type="ECO:0000256" key="10">
    <source>
        <dbReference type="ARBA" id="ARBA00022853"/>
    </source>
</evidence>
<feature type="domain" description="Nuclear receptor" evidence="23">
    <location>
        <begin position="714"/>
        <end position="824"/>
    </location>
</feature>
<dbReference type="PANTHER" id="PTHR45838:SF4">
    <property type="entry name" value="HISTONE-LYSINE N-METHYLTRANSFERASE TRITHORAX"/>
    <property type="match status" value="1"/>
</dbReference>
<feature type="compositionally biased region" description="Polar residues" evidence="19">
    <location>
        <begin position="2533"/>
        <end position="2542"/>
    </location>
</feature>
<dbReference type="InterPro" id="IPR003616">
    <property type="entry name" value="Post-SET_dom"/>
</dbReference>
<feature type="compositionally biased region" description="Low complexity" evidence="19">
    <location>
        <begin position="461"/>
        <end position="480"/>
    </location>
</feature>
<dbReference type="SMART" id="SM00542">
    <property type="entry name" value="FYRC"/>
    <property type="match status" value="1"/>
</dbReference>
<evidence type="ECO:0000256" key="2">
    <source>
        <dbReference type="ARBA" id="ARBA00012183"/>
    </source>
</evidence>
<keyword evidence="6" id="KW-0479">Metal-binding</keyword>
<feature type="region of interest" description="Disordered" evidence="19">
    <location>
        <begin position="390"/>
        <end position="430"/>
    </location>
</feature>
<dbReference type="EnsemblMetazoa" id="AAEL021963-RB">
    <property type="protein sequence ID" value="AAEL021963-PB"/>
    <property type="gene ID" value="AAEL021963"/>
</dbReference>
<feature type="region of interest" description="Disordered" evidence="19">
    <location>
        <begin position="25"/>
        <end position="283"/>
    </location>
</feature>
<evidence type="ECO:0000313" key="25">
    <source>
        <dbReference type="EnsemblMetazoa" id="AAEL021963-PB"/>
    </source>
</evidence>
<keyword evidence="13" id="KW-0238">DNA-binding</keyword>
<feature type="compositionally biased region" description="Polar residues" evidence="19">
    <location>
        <begin position="902"/>
        <end position="912"/>
    </location>
</feature>
<dbReference type="GO" id="GO:0032259">
    <property type="term" value="P:methylation"/>
    <property type="evidence" value="ECO:0007669"/>
    <property type="project" value="UniProtKB-KW"/>
</dbReference>
<dbReference type="SMART" id="SM00249">
    <property type="entry name" value="PHD"/>
    <property type="match status" value="4"/>
</dbReference>
<feature type="region of interest" description="Disordered" evidence="19">
    <location>
        <begin position="1"/>
        <end position="20"/>
    </location>
</feature>
<evidence type="ECO:0000256" key="6">
    <source>
        <dbReference type="ARBA" id="ARBA00022723"/>
    </source>
</evidence>
<keyword evidence="15" id="KW-0804">Transcription</keyword>
<evidence type="ECO:0000256" key="9">
    <source>
        <dbReference type="ARBA" id="ARBA00022833"/>
    </source>
</evidence>
<dbReference type="PROSITE" id="PS50016">
    <property type="entry name" value="ZF_PHD_2"/>
    <property type="match status" value="3"/>
</dbReference>
<feature type="region of interest" description="Disordered" evidence="19">
    <location>
        <begin position="2054"/>
        <end position="2081"/>
    </location>
</feature>
<keyword evidence="26" id="KW-1185">Reference proteome</keyword>
<dbReference type="InParanoid" id="A0A6I8TP24"/>
<dbReference type="Proteomes" id="UP000008820">
    <property type="component" value="Chromosome 3"/>
</dbReference>
<evidence type="ECO:0000259" key="24">
    <source>
        <dbReference type="PROSITE" id="PS51805"/>
    </source>
</evidence>
<feature type="region of interest" description="Disordered" evidence="19">
    <location>
        <begin position="1141"/>
        <end position="1176"/>
    </location>
</feature>
<evidence type="ECO:0000259" key="20">
    <source>
        <dbReference type="PROSITE" id="PS50016"/>
    </source>
</evidence>
<gene>
    <name evidence="25" type="primary">5573555</name>
</gene>
<evidence type="ECO:0000256" key="3">
    <source>
        <dbReference type="ARBA" id="ARBA00022603"/>
    </source>
</evidence>
<evidence type="ECO:0000256" key="19">
    <source>
        <dbReference type="SAM" id="MobiDB-lite"/>
    </source>
</evidence>
<dbReference type="PROSITE" id="PS51030">
    <property type="entry name" value="NUCLEAR_REC_DBD_2"/>
    <property type="match status" value="1"/>
</dbReference>
<dbReference type="Pfam" id="PF00856">
    <property type="entry name" value="SET"/>
    <property type="match status" value="1"/>
</dbReference>
<protein>
    <recommendedName>
        <fullName evidence="17">Histone-lysine N-methyltransferase trithorax</fullName>
        <ecNumber evidence="2">2.1.1.355</ecNumber>
    </recommendedName>
</protein>
<dbReference type="Gene3D" id="3.30.160.360">
    <property type="match status" value="2"/>
</dbReference>
<evidence type="ECO:0000256" key="11">
    <source>
        <dbReference type="ARBA" id="ARBA00023015"/>
    </source>
</evidence>
<dbReference type="OrthoDB" id="308383at2759"/>
<feature type="region of interest" description="Disordered" evidence="19">
    <location>
        <begin position="458"/>
        <end position="574"/>
    </location>
</feature>